<evidence type="ECO:0000256" key="3">
    <source>
        <dbReference type="ARBA" id="ARBA00022475"/>
    </source>
</evidence>
<evidence type="ECO:0000256" key="7">
    <source>
        <dbReference type="SAM" id="Phobius"/>
    </source>
</evidence>
<evidence type="ECO:0000256" key="6">
    <source>
        <dbReference type="ARBA" id="ARBA00023136"/>
    </source>
</evidence>
<comment type="subcellular location">
    <subcellularLocation>
        <location evidence="1">Cell membrane</location>
        <topology evidence="1">Multi-pass membrane protein</topology>
    </subcellularLocation>
</comment>
<evidence type="ECO:0000256" key="5">
    <source>
        <dbReference type="ARBA" id="ARBA00022989"/>
    </source>
</evidence>
<comment type="similarity">
    <text evidence="2">Belongs to the UPF0410 family.</text>
</comment>
<keyword evidence="5 7" id="KW-1133">Transmembrane helix</keyword>
<evidence type="ECO:0000313" key="8">
    <source>
        <dbReference type="EMBL" id="MET7013959.1"/>
    </source>
</evidence>
<sequence length="116" mass="12193">MIKLCLDVTGTNFQPDSVPVKCNEDNRMLHRLDSMMPLLAWIVLGLIAGFVVSKLFNGTGSGLVMDVVLGVLGAVIGGGLFSNFVMAGVGNLSLHGVLVAIMGAVSLLLLYHAIPR</sequence>
<dbReference type="Proteomes" id="UP001549691">
    <property type="component" value="Unassembled WGS sequence"/>
</dbReference>
<dbReference type="Pfam" id="PF04226">
    <property type="entry name" value="Transgly_assoc"/>
    <property type="match status" value="1"/>
</dbReference>
<name>A0ABV2TJ67_9RHOO</name>
<reference evidence="8 9" key="1">
    <citation type="submission" date="2024-07" db="EMBL/GenBank/DDBJ databases">
        <title>Uliginosibacterium flavum JJ3220;KACC:17644.</title>
        <authorList>
            <person name="Kim M.K."/>
        </authorList>
    </citation>
    <scope>NUCLEOTIDE SEQUENCE [LARGE SCALE GENOMIC DNA]</scope>
    <source>
        <strain evidence="8 9">KACC:17644</strain>
    </source>
</reference>
<keyword evidence="4 7" id="KW-0812">Transmembrane</keyword>
<feature type="transmembrane region" description="Helical" evidence="7">
    <location>
        <begin position="38"/>
        <end position="56"/>
    </location>
</feature>
<evidence type="ECO:0000256" key="4">
    <source>
        <dbReference type="ARBA" id="ARBA00022692"/>
    </source>
</evidence>
<gene>
    <name evidence="8" type="ORF">ABXR19_07140</name>
</gene>
<dbReference type="PANTHER" id="PTHR33884:SF3">
    <property type="entry name" value="UPF0410 PROTEIN YMGE"/>
    <property type="match status" value="1"/>
</dbReference>
<keyword evidence="9" id="KW-1185">Reference proteome</keyword>
<evidence type="ECO:0000313" key="9">
    <source>
        <dbReference type="Proteomes" id="UP001549691"/>
    </source>
</evidence>
<feature type="transmembrane region" description="Helical" evidence="7">
    <location>
        <begin position="92"/>
        <end position="114"/>
    </location>
</feature>
<dbReference type="EMBL" id="JBEWZI010000006">
    <property type="protein sequence ID" value="MET7013959.1"/>
    <property type="molecule type" value="Genomic_DNA"/>
</dbReference>
<evidence type="ECO:0000256" key="2">
    <source>
        <dbReference type="ARBA" id="ARBA00011006"/>
    </source>
</evidence>
<comment type="caution">
    <text evidence="8">The sequence shown here is derived from an EMBL/GenBank/DDBJ whole genome shotgun (WGS) entry which is preliminary data.</text>
</comment>
<accession>A0ABV2TJ67</accession>
<dbReference type="InterPro" id="IPR007341">
    <property type="entry name" value="Transgly_assoc"/>
</dbReference>
<keyword evidence="3" id="KW-1003">Cell membrane</keyword>
<keyword evidence="6 7" id="KW-0472">Membrane</keyword>
<protein>
    <submittedName>
        <fullName evidence="8">GlsB/YeaQ/YmgE family stress response membrane protein</fullName>
    </submittedName>
</protein>
<evidence type="ECO:0000256" key="1">
    <source>
        <dbReference type="ARBA" id="ARBA00004651"/>
    </source>
</evidence>
<proteinExistence type="inferred from homology"/>
<feature type="transmembrane region" description="Helical" evidence="7">
    <location>
        <begin position="63"/>
        <end position="86"/>
    </location>
</feature>
<dbReference type="PANTHER" id="PTHR33884">
    <property type="entry name" value="UPF0410 PROTEIN YMGE"/>
    <property type="match status" value="1"/>
</dbReference>
<organism evidence="8 9">
    <name type="scientific">Uliginosibacterium flavum</name>
    <dbReference type="NCBI Taxonomy" id="1396831"/>
    <lineage>
        <taxon>Bacteria</taxon>
        <taxon>Pseudomonadati</taxon>
        <taxon>Pseudomonadota</taxon>
        <taxon>Betaproteobacteria</taxon>
        <taxon>Rhodocyclales</taxon>
        <taxon>Zoogloeaceae</taxon>
        <taxon>Uliginosibacterium</taxon>
    </lineage>
</organism>